<dbReference type="GO" id="GO:0004673">
    <property type="term" value="F:protein histidine kinase activity"/>
    <property type="evidence" value="ECO:0007669"/>
    <property type="project" value="UniProtKB-EC"/>
</dbReference>
<dbReference type="Pfam" id="PF02518">
    <property type="entry name" value="HATPase_c"/>
    <property type="match status" value="1"/>
</dbReference>
<comment type="catalytic activity">
    <reaction evidence="1">
        <text>ATP + protein L-histidine = ADP + protein N-phospho-L-histidine.</text>
        <dbReference type="EC" id="2.7.13.3"/>
    </reaction>
</comment>
<evidence type="ECO:0000313" key="7">
    <source>
        <dbReference type="EMBL" id="KIC66592.1"/>
    </source>
</evidence>
<keyword evidence="4 7" id="KW-0418">Kinase</keyword>
<dbReference type="SUPFAM" id="SSF55874">
    <property type="entry name" value="ATPase domain of HSP90 chaperone/DNA topoisomerase II/histidine kinase"/>
    <property type="match status" value="1"/>
</dbReference>
<dbReference type="Proteomes" id="UP000031196">
    <property type="component" value="Unassembled WGS sequence"/>
</dbReference>
<keyword evidence="5" id="KW-0902">Two-component regulatory system</keyword>
<evidence type="ECO:0000259" key="6">
    <source>
        <dbReference type="PROSITE" id="PS50109"/>
    </source>
</evidence>
<protein>
    <recommendedName>
        <fullName evidence="2">histidine kinase</fullName>
        <ecNumber evidence="2">2.7.13.3</ecNumber>
    </recommendedName>
</protein>
<proteinExistence type="predicted"/>
<dbReference type="OrthoDB" id="4792453at2"/>
<evidence type="ECO:0000256" key="4">
    <source>
        <dbReference type="ARBA" id="ARBA00022777"/>
    </source>
</evidence>
<feature type="domain" description="Histidine kinase" evidence="6">
    <location>
        <begin position="68"/>
        <end position="158"/>
    </location>
</feature>
<dbReference type="InterPro" id="IPR036890">
    <property type="entry name" value="HATPase_C_sf"/>
</dbReference>
<sequence length="158" mass="16400">MGSKAALDNEVTTVGGVLTDKQPLDFHTLGLAGCIDRLTAPLRQRGTAVHWDTPHWGIEIPADCASLLYQSAREALSNAFKFSSASSLNIQLAAVDHGIRLVVADDGTGFDSSLATCGRHHGYGLRLMAVAVQEAGGAVDISSTPGSGTSVTVTLPLD</sequence>
<reference evidence="7 8" key="1">
    <citation type="submission" date="2014-12" db="EMBL/GenBank/DDBJ databases">
        <title>Genome sequencing of Arthrobacter phenanthrenivorans SWC37.</title>
        <authorList>
            <person name="Tan P.W."/>
            <person name="Chan K.-G."/>
        </authorList>
    </citation>
    <scope>NUCLEOTIDE SEQUENCE [LARGE SCALE GENOMIC DNA]</scope>
    <source>
        <strain evidence="7 8">SWC37</strain>
    </source>
</reference>
<dbReference type="Gene3D" id="3.30.565.10">
    <property type="entry name" value="Histidine kinase-like ATPase, C-terminal domain"/>
    <property type="match status" value="1"/>
</dbReference>
<evidence type="ECO:0000256" key="2">
    <source>
        <dbReference type="ARBA" id="ARBA00012438"/>
    </source>
</evidence>
<dbReference type="GO" id="GO:0000160">
    <property type="term" value="P:phosphorelay signal transduction system"/>
    <property type="evidence" value="ECO:0007669"/>
    <property type="project" value="UniProtKB-KW"/>
</dbReference>
<dbReference type="PROSITE" id="PS50109">
    <property type="entry name" value="HIS_KIN"/>
    <property type="match status" value="1"/>
</dbReference>
<dbReference type="AlphaFoldDB" id="A0A0B4DCX4"/>
<evidence type="ECO:0000256" key="5">
    <source>
        <dbReference type="ARBA" id="ARBA00023012"/>
    </source>
</evidence>
<dbReference type="PANTHER" id="PTHR24421">
    <property type="entry name" value="NITRATE/NITRITE SENSOR PROTEIN NARX-RELATED"/>
    <property type="match status" value="1"/>
</dbReference>
<dbReference type="PANTHER" id="PTHR24421:SF58">
    <property type="entry name" value="SIGNAL TRANSDUCTION HISTIDINE-PROTEIN KINASE_PHOSPHATASE UHPB"/>
    <property type="match status" value="1"/>
</dbReference>
<dbReference type="InterPro" id="IPR004358">
    <property type="entry name" value="Sig_transdc_His_kin-like_C"/>
</dbReference>
<dbReference type="SMART" id="SM00387">
    <property type="entry name" value="HATPase_c"/>
    <property type="match status" value="1"/>
</dbReference>
<dbReference type="EC" id="2.7.13.3" evidence="2"/>
<dbReference type="PRINTS" id="PR00344">
    <property type="entry name" value="BCTRLSENSOR"/>
</dbReference>
<name>A0A0B4DCX4_PSEPS</name>
<evidence type="ECO:0000313" key="8">
    <source>
        <dbReference type="Proteomes" id="UP000031196"/>
    </source>
</evidence>
<dbReference type="CDD" id="cd16917">
    <property type="entry name" value="HATPase_UhpB-NarQ-NarX-like"/>
    <property type="match status" value="1"/>
</dbReference>
<comment type="caution">
    <text evidence="7">The sequence shown here is derived from an EMBL/GenBank/DDBJ whole genome shotgun (WGS) entry which is preliminary data.</text>
</comment>
<organism evidence="7 8">
    <name type="scientific">Pseudarthrobacter phenanthrenivorans</name>
    <name type="common">Arthrobacter phenanthrenivorans</name>
    <dbReference type="NCBI Taxonomy" id="361575"/>
    <lineage>
        <taxon>Bacteria</taxon>
        <taxon>Bacillati</taxon>
        <taxon>Actinomycetota</taxon>
        <taxon>Actinomycetes</taxon>
        <taxon>Micrococcales</taxon>
        <taxon>Micrococcaceae</taxon>
        <taxon>Pseudarthrobacter</taxon>
    </lineage>
</organism>
<dbReference type="RefSeq" id="WP_043452551.1">
    <property type="nucleotide sequence ID" value="NZ_JBFBKS010000003.1"/>
</dbReference>
<evidence type="ECO:0000256" key="3">
    <source>
        <dbReference type="ARBA" id="ARBA00022679"/>
    </source>
</evidence>
<keyword evidence="3" id="KW-0808">Transferase</keyword>
<gene>
    <name evidence="7" type="ORF">RM50_11060</name>
</gene>
<accession>A0A0B4DCX4</accession>
<dbReference type="EMBL" id="JWTB01000020">
    <property type="protein sequence ID" value="KIC66592.1"/>
    <property type="molecule type" value="Genomic_DNA"/>
</dbReference>
<dbReference type="InterPro" id="IPR003594">
    <property type="entry name" value="HATPase_dom"/>
</dbReference>
<evidence type="ECO:0000256" key="1">
    <source>
        <dbReference type="ARBA" id="ARBA00000085"/>
    </source>
</evidence>
<dbReference type="InterPro" id="IPR050482">
    <property type="entry name" value="Sensor_HK_TwoCompSys"/>
</dbReference>
<dbReference type="InterPro" id="IPR005467">
    <property type="entry name" value="His_kinase_dom"/>
</dbReference>